<dbReference type="InterPro" id="IPR009069">
    <property type="entry name" value="Cys_alpha_HP_mot_SF"/>
</dbReference>
<dbReference type="PROSITE" id="PS51808">
    <property type="entry name" value="CHCH"/>
    <property type="match status" value="1"/>
</dbReference>
<proteinExistence type="inferred from homology"/>
<name>A0ABQ8S494_PERAM</name>
<keyword evidence="3" id="KW-1015">Disulfide bond</keyword>
<dbReference type="SUPFAM" id="SSF47072">
    <property type="entry name" value="Cysteine alpha-hairpin motif"/>
    <property type="match status" value="1"/>
</dbReference>
<evidence type="ECO:0000313" key="7">
    <source>
        <dbReference type="Proteomes" id="UP001148838"/>
    </source>
</evidence>
<comment type="caution">
    <text evidence="6">The sequence shown here is derived from an EMBL/GenBank/DDBJ whole genome shotgun (WGS) entry which is preliminary data.</text>
</comment>
<sequence length="110" mass="12876">MFNGAQGFEEPKNKQEREEFKMKLRQLKNEMNNPCIKENDMVFKCLDKNNYQHDKCAAYFENYKSCKNFWGKVRAERRAQGILPHLPPPEEREKIRAAHVASKKAAGTNS</sequence>
<comment type="similarity">
    <text evidence="4">Belongs to the CHCHD7 family.</text>
</comment>
<organism evidence="6 7">
    <name type="scientific">Periplaneta americana</name>
    <name type="common">American cockroach</name>
    <name type="synonym">Blatta americana</name>
    <dbReference type="NCBI Taxonomy" id="6978"/>
    <lineage>
        <taxon>Eukaryota</taxon>
        <taxon>Metazoa</taxon>
        <taxon>Ecdysozoa</taxon>
        <taxon>Arthropoda</taxon>
        <taxon>Hexapoda</taxon>
        <taxon>Insecta</taxon>
        <taxon>Pterygota</taxon>
        <taxon>Neoptera</taxon>
        <taxon>Polyneoptera</taxon>
        <taxon>Dictyoptera</taxon>
        <taxon>Blattodea</taxon>
        <taxon>Blattoidea</taxon>
        <taxon>Blattidae</taxon>
        <taxon>Blattinae</taxon>
        <taxon>Periplaneta</taxon>
    </lineage>
</organism>
<dbReference type="PANTHER" id="PTHR46811:SF1">
    <property type="entry name" value="COILED-COIL-HELIX-COILED-COIL-HELIX DOMAIN-CONTAINING PROTEIN 7"/>
    <property type="match status" value="1"/>
</dbReference>
<dbReference type="InterPro" id="IPR048280">
    <property type="entry name" value="COX6B-like"/>
</dbReference>
<protein>
    <recommendedName>
        <fullName evidence="5">Coiled-coil-helix-coiled-coil-helix domain-containing protein 7</fullName>
    </recommendedName>
</protein>
<keyword evidence="7" id="KW-1185">Reference proteome</keyword>
<comment type="subcellular location">
    <subcellularLocation>
        <location evidence="1">Mitochondrion intermembrane space</location>
    </subcellularLocation>
</comment>
<evidence type="ECO:0000256" key="2">
    <source>
        <dbReference type="ARBA" id="ARBA00023128"/>
    </source>
</evidence>
<dbReference type="Pfam" id="PF02297">
    <property type="entry name" value="COX6B"/>
    <property type="match status" value="1"/>
</dbReference>
<dbReference type="Proteomes" id="UP001148838">
    <property type="component" value="Unassembled WGS sequence"/>
</dbReference>
<dbReference type="InterPro" id="IPR051040">
    <property type="entry name" value="COX23"/>
</dbReference>
<evidence type="ECO:0000256" key="5">
    <source>
        <dbReference type="ARBA" id="ARBA00039509"/>
    </source>
</evidence>
<reference evidence="6 7" key="1">
    <citation type="journal article" date="2022" name="Allergy">
        <title>Genome assembly and annotation of Periplaneta americana reveal a comprehensive cockroach allergen profile.</title>
        <authorList>
            <person name="Wang L."/>
            <person name="Xiong Q."/>
            <person name="Saelim N."/>
            <person name="Wang L."/>
            <person name="Nong W."/>
            <person name="Wan A.T."/>
            <person name="Shi M."/>
            <person name="Liu X."/>
            <person name="Cao Q."/>
            <person name="Hui J.H.L."/>
            <person name="Sookrung N."/>
            <person name="Leung T.F."/>
            <person name="Tungtrongchitr A."/>
            <person name="Tsui S.K.W."/>
        </authorList>
    </citation>
    <scope>NUCLEOTIDE SEQUENCE [LARGE SCALE GENOMIC DNA]</scope>
    <source>
        <strain evidence="6">PWHHKU_190912</strain>
    </source>
</reference>
<evidence type="ECO:0000256" key="4">
    <source>
        <dbReference type="ARBA" id="ARBA00038205"/>
    </source>
</evidence>
<gene>
    <name evidence="6" type="ORF">ANN_25718</name>
</gene>
<dbReference type="Gene3D" id="1.10.287.1130">
    <property type="entry name" value="CytochromE C oxidase copper chaperone"/>
    <property type="match status" value="1"/>
</dbReference>
<evidence type="ECO:0000256" key="3">
    <source>
        <dbReference type="ARBA" id="ARBA00023157"/>
    </source>
</evidence>
<keyword evidence="2" id="KW-0496">Mitochondrion</keyword>
<evidence type="ECO:0000256" key="1">
    <source>
        <dbReference type="ARBA" id="ARBA00004569"/>
    </source>
</evidence>
<dbReference type="EMBL" id="JAJSOF020000036">
    <property type="protein sequence ID" value="KAJ4428725.1"/>
    <property type="molecule type" value="Genomic_DNA"/>
</dbReference>
<evidence type="ECO:0000313" key="6">
    <source>
        <dbReference type="EMBL" id="KAJ4428725.1"/>
    </source>
</evidence>
<dbReference type="PANTHER" id="PTHR46811">
    <property type="entry name" value="COILED-COIL-HELIX-COILED-COIL-HELIX DOMAIN-CONTAINING PROTEIN 7"/>
    <property type="match status" value="1"/>
</dbReference>
<accession>A0ABQ8S494</accession>